<dbReference type="SUPFAM" id="SSF47240">
    <property type="entry name" value="Ferritin-like"/>
    <property type="match status" value="1"/>
</dbReference>
<evidence type="ECO:0000313" key="2">
    <source>
        <dbReference type="EMBL" id="MBK1703274.1"/>
    </source>
</evidence>
<keyword evidence="3" id="KW-1185">Reference proteome</keyword>
<reference evidence="2" key="1">
    <citation type="submission" date="2017-08" db="EMBL/GenBank/DDBJ databases">
        <authorList>
            <person name="Imhoff J.F."/>
            <person name="Rahn T."/>
            <person name="Kuenzel S."/>
            <person name="Neulinger S.C."/>
        </authorList>
    </citation>
    <scope>NUCLEOTIDE SEQUENCE</scope>
    <source>
        <strain evidence="2">DSM 11080</strain>
    </source>
</reference>
<evidence type="ECO:0000256" key="1">
    <source>
        <dbReference type="SAM" id="MobiDB-lite"/>
    </source>
</evidence>
<dbReference type="Gene3D" id="1.20.1260.10">
    <property type="match status" value="1"/>
</dbReference>
<dbReference type="PANTHER" id="PTHR42782:SF4">
    <property type="entry name" value="DUF455 DOMAIN-CONTAINING PROTEIN"/>
    <property type="match status" value="1"/>
</dbReference>
<dbReference type="Proteomes" id="UP001296776">
    <property type="component" value="Unassembled WGS sequence"/>
</dbReference>
<dbReference type="AlphaFoldDB" id="A0AAJ0U0T3"/>
<proteinExistence type="predicted"/>
<dbReference type="EMBL" id="NRSJ01000002">
    <property type="protein sequence ID" value="MBK1703274.1"/>
    <property type="molecule type" value="Genomic_DNA"/>
</dbReference>
<dbReference type="PANTHER" id="PTHR42782">
    <property type="entry name" value="SI:CH73-314G15.3"/>
    <property type="match status" value="1"/>
</dbReference>
<feature type="region of interest" description="Disordered" evidence="1">
    <location>
        <begin position="38"/>
        <end position="62"/>
    </location>
</feature>
<dbReference type="PIRSF" id="PIRSF012318">
    <property type="entry name" value="UCP012318"/>
    <property type="match status" value="1"/>
</dbReference>
<organism evidence="2 3">
    <name type="scientific">Halochromatium glycolicum</name>
    <dbReference type="NCBI Taxonomy" id="85075"/>
    <lineage>
        <taxon>Bacteria</taxon>
        <taxon>Pseudomonadati</taxon>
        <taxon>Pseudomonadota</taxon>
        <taxon>Gammaproteobacteria</taxon>
        <taxon>Chromatiales</taxon>
        <taxon>Chromatiaceae</taxon>
        <taxon>Halochromatium</taxon>
    </lineage>
</organism>
<dbReference type="InterPro" id="IPR009078">
    <property type="entry name" value="Ferritin-like_SF"/>
</dbReference>
<protein>
    <recommendedName>
        <fullName evidence="4">Ferritin-like domain-containing protein</fullName>
    </recommendedName>
</protein>
<dbReference type="InterPro" id="IPR012347">
    <property type="entry name" value="Ferritin-like"/>
</dbReference>
<dbReference type="InterPro" id="IPR007402">
    <property type="entry name" value="DUF455"/>
</dbReference>
<gene>
    <name evidence="2" type="ORF">CKO40_01585</name>
</gene>
<dbReference type="Pfam" id="PF04305">
    <property type="entry name" value="DUF455"/>
    <property type="match status" value="1"/>
</dbReference>
<accession>A0AAJ0U0T3</accession>
<sequence length="272" mass="30446">MFHVADSLVQAAATCLIESDPARKVECTREVAARWRRGELAASTPGPWQPHETPGRPSRPQLVPARALPKRKLTTAQGRASLIHAVAHIEFNAINLAWDAVQRFTEMPDTFRQDWTQVAIEEAEHFALLRERLQTLGYDYGDLPAHDGLWDMARRTAGDALERMALVPRVLEARGLDVTPGMIERLRTVGDDETADRLGVILRDEVGHVAVGNRWYRHLCQDRGLDPSSTFTDLIKRHLHGEIRCPLNREARLEAGFAASEIDALEDLCRGG</sequence>
<evidence type="ECO:0008006" key="4">
    <source>
        <dbReference type="Google" id="ProtNLM"/>
    </source>
</evidence>
<evidence type="ECO:0000313" key="3">
    <source>
        <dbReference type="Proteomes" id="UP001296776"/>
    </source>
</evidence>
<reference evidence="2" key="2">
    <citation type="journal article" date="2020" name="Microorganisms">
        <title>Osmotic Adaptation and Compatible Solute Biosynthesis of Phototrophic Bacteria as Revealed from Genome Analyses.</title>
        <authorList>
            <person name="Imhoff J.F."/>
            <person name="Rahn T."/>
            <person name="Kunzel S."/>
            <person name="Keller A."/>
            <person name="Neulinger S.C."/>
        </authorList>
    </citation>
    <scope>NUCLEOTIDE SEQUENCE</scope>
    <source>
        <strain evidence="2">DSM 11080</strain>
    </source>
</reference>
<comment type="caution">
    <text evidence="2">The sequence shown here is derived from an EMBL/GenBank/DDBJ whole genome shotgun (WGS) entry which is preliminary data.</text>
</comment>
<dbReference type="InterPro" id="IPR011197">
    <property type="entry name" value="UCP012318"/>
</dbReference>
<name>A0AAJ0U0T3_9GAMM</name>
<dbReference type="CDD" id="cd00657">
    <property type="entry name" value="Ferritin_like"/>
    <property type="match status" value="1"/>
</dbReference>